<organism evidence="3 4">
    <name type="scientific">Leishmania panamensis</name>
    <dbReference type="NCBI Taxonomy" id="5679"/>
    <lineage>
        <taxon>Eukaryota</taxon>
        <taxon>Discoba</taxon>
        <taxon>Euglenozoa</taxon>
        <taxon>Kinetoplastea</taxon>
        <taxon>Metakinetoplastina</taxon>
        <taxon>Trypanosomatida</taxon>
        <taxon>Trypanosomatidae</taxon>
        <taxon>Leishmaniinae</taxon>
        <taxon>Leishmania</taxon>
        <taxon>Leishmania guyanensis species complex</taxon>
    </lineage>
</organism>
<keyword evidence="4" id="KW-1185">Reference proteome</keyword>
<dbReference type="OrthoDB" id="266803at2759"/>
<dbReference type="VEuPathDB" id="TriTrypDB:LPMP_320410"/>
<dbReference type="KEGG" id="lpan:LPMP_320410"/>
<feature type="region of interest" description="Disordered" evidence="2">
    <location>
        <begin position="498"/>
        <end position="525"/>
    </location>
</feature>
<feature type="region of interest" description="Disordered" evidence="2">
    <location>
        <begin position="400"/>
        <end position="427"/>
    </location>
</feature>
<dbReference type="AlphaFoldDB" id="A0A088RXN6"/>
<feature type="region of interest" description="Disordered" evidence="2">
    <location>
        <begin position="209"/>
        <end position="290"/>
    </location>
</feature>
<evidence type="ECO:0000256" key="1">
    <source>
        <dbReference type="SAM" id="Coils"/>
    </source>
</evidence>
<feature type="compositionally biased region" description="Pro residues" evidence="2">
    <location>
        <begin position="269"/>
        <end position="278"/>
    </location>
</feature>
<evidence type="ECO:0000313" key="3">
    <source>
        <dbReference type="EMBL" id="AIO00928.1"/>
    </source>
</evidence>
<dbReference type="VEuPathDB" id="TriTrypDB:LPAL13_320008900"/>
<feature type="region of interest" description="Disordered" evidence="2">
    <location>
        <begin position="441"/>
        <end position="460"/>
    </location>
</feature>
<protein>
    <submittedName>
        <fullName evidence="3">Uncharacterized protein</fullName>
    </submittedName>
</protein>
<feature type="compositionally biased region" description="Low complexity" evidence="2">
    <location>
        <begin position="52"/>
        <end position="71"/>
    </location>
</feature>
<dbReference type="eggNOG" id="ENOG502SDRW">
    <property type="taxonomic scope" value="Eukaryota"/>
</dbReference>
<dbReference type="EMBL" id="CP009401">
    <property type="protein sequence ID" value="AIO00928.1"/>
    <property type="molecule type" value="Genomic_DNA"/>
</dbReference>
<accession>A0A088RXN6</accession>
<feature type="compositionally biased region" description="Basic and acidic residues" evidence="2">
    <location>
        <begin position="441"/>
        <end position="450"/>
    </location>
</feature>
<dbReference type="GeneID" id="22577782"/>
<feature type="region of interest" description="Disordered" evidence="2">
    <location>
        <begin position="47"/>
        <end position="72"/>
    </location>
</feature>
<evidence type="ECO:0000313" key="4">
    <source>
        <dbReference type="Proteomes" id="UP000063063"/>
    </source>
</evidence>
<reference evidence="3 4" key="1">
    <citation type="journal article" date="2015" name="Sci. Rep.">
        <title>The genome of Leishmania panamensis: insights into genomics of the L. (Viannia) subgenus.</title>
        <authorList>
            <person name="Llanes A."/>
            <person name="Restrepo C.M."/>
            <person name="Vecchio G.D."/>
            <person name="Anguizola F.J."/>
            <person name="Lleonart R."/>
        </authorList>
    </citation>
    <scope>NUCLEOTIDE SEQUENCE [LARGE SCALE GENOMIC DNA]</scope>
    <source>
        <strain evidence="3 4">MHOM/PA/94/PSC-1</strain>
    </source>
</reference>
<gene>
    <name evidence="3" type="ORF">LPMP_320410</name>
</gene>
<name>A0A088RXN6_LEIPA</name>
<proteinExistence type="predicted"/>
<dbReference type="RefSeq" id="XP_010701728.1">
    <property type="nucleotide sequence ID" value="XM_010703426.1"/>
</dbReference>
<evidence type="ECO:0000256" key="2">
    <source>
        <dbReference type="SAM" id="MobiDB-lite"/>
    </source>
</evidence>
<keyword evidence="1" id="KW-0175">Coiled coil</keyword>
<sequence>MLSEESRRCHCRVSDRRRHGPPPKRPPCCCEKQCTCIYCSRGGPTPPPQPALAPSSSQSARASGAPRGSRTSHIDTTVHVEPHSFRRCLVCVPEQAELKEADLLALQQRCGEARVADQRWRSGRACLLGSRGHRGGGRNFYQSNTAEMLRRQRNSFYQQALNDEHMARRRALQTELDARRDEIIEMQRARETLRMEAAFRNAREARQCSCGPRACPHQRACSTDPAARAGLSTPPLQRKEQLPSPPSDSKRSDRAALASTQPKVECVAPTPPQPPPTHPVRGASAPQQHRPSEWNYGTAPWGTCCTDYHHPCAHGQWHYGWIWCPSLACNGQNPYPSLCSQARPLSFPLKSQAPPLLPHDAKPTSDQASPTTEGDAVCGHAKRGAADSVSMISTGKVGKSLERLERDTAVGVPSNPPQRSSAVSATDADCGAAYRVGKDCSERERDESSRFHSHSGSSVSLTAPRFGRKVFVTDDIYCDRRARYMAEWEACGAVQRIPTSSRSPSAPLTEKTPRWRTTGGDACAA</sequence>
<feature type="coiled-coil region" evidence="1">
    <location>
        <begin position="162"/>
        <end position="189"/>
    </location>
</feature>
<feature type="region of interest" description="Disordered" evidence="2">
    <location>
        <begin position="350"/>
        <end position="378"/>
    </location>
</feature>
<dbReference type="Proteomes" id="UP000063063">
    <property type="component" value="Chromosome 32"/>
</dbReference>